<dbReference type="AlphaFoldDB" id="A0A7C2P1H3"/>
<accession>A0A7C2P1H3</accession>
<feature type="transmembrane region" description="Helical" evidence="2">
    <location>
        <begin position="6"/>
        <end position="26"/>
    </location>
</feature>
<sequence length="362" mass="41473">MAMFLQMVGAVFLGLILVLIVAYLWLRWKIRRFTSEWSSRIEAFAQNFNPAGMGLMYVPPMTIGLSPADESQATHPQELELATLEVQNLGFRRGQLYEMGEIGGVCRALFHPERKVDAVVCDHPLLNVWVEFGAHFADGTSLSFSNCNQSSGLDHPPGVDNRFFPGEQIAALWERFRHELPDKPLADVTADGFQQRFEDSYRREMEWRISRGGVTEEEVRRCVEMGGGEFSDEHCDMVQRAWRMRIAQHIDDRLREAFLATSSMSLTEYESTRDRLVFVHEHTSSEQLALYLKDADEDSGEEDDGDDSFDRQTRLQQRCQTSSPRSVFRELMDAGELRGSYKFLTEMTTPYAADVYVASRMF</sequence>
<feature type="region of interest" description="Disordered" evidence="1">
    <location>
        <begin position="295"/>
        <end position="316"/>
    </location>
</feature>
<gene>
    <name evidence="3" type="ORF">ENQ76_13410</name>
</gene>
<reference evidence="3" key="1">
    <citation type="journal article" date="2020" name="mSystems">
        <title>Genome- and Community-Level Interaction Insights into Carbon Utilization and Element Cycling Functions of Hydrothermarchaeota in Hydrothermal Sediment.</title>
        <authorList>
            <person name="Zhou Z."/>
            <person name="Liu Y."/>
            <person name="Xu W."/>
            <person name="Pan J."/>
            <person name="Luo Z.H."/>
            <person name="Li M."/>
        </authorList>
    </citation>
    <scope>NUCLEOTIDE SEQUENCE [LARGE SCALE GENOMIC DNA]</scope>
    <source>
        <strain evidence="3">SpSt-339</strain>
    </source>
</reference>
<evidence type="ECO:0000313" key="3">
    <source>
        <dbReference type="EMBL" id="HEN16454.1"/>
    </source>
</evidence>
<proteinExistence type="predicted"/>
<feature type="compositionally biased region" description="Acidic residues" evidence="1">
    <location>
        <begin position="295"/>
        <end position="307"/>
    </location>
</feature>
<comment type="caution">
    <text evidence="3">The sequence shown here is derived from an EMBL/GenBank/DDBJ whole genome shotgun (WGS) entry which is preliminary data.</text>
</comment>
<evidence type="ECO:0000256" key="1">
    <source>
        <dbReference type="SAM" id="MobiDB-lite"/>
    </source>
</evidence>
<name>A0A7C2P1H3_9PLAN</name>
<evidence type="ECO:0000256" key="2">
    <source>
        <dbReference type="SAM" id="Phobius"/>
    </source>
</evidence>
<keyword evidence="2" id="KW-0812">Transmembrane</keyword>
<keyword evidence="2" id="KW-1133">Transmembrane helix</keyword>
<organism evidence="3">
    <name type="scientific">Schlesneria paludicola</name>
    <dbReference type="NCBI Taxonomy" id="360056"/>
    <lineage>
        <taxon>Bacteria</taxon>
        <taxon>Pseudomonadati</taxon>
        <taxon>Planctomycetota</taxon>
        <taxon>Planctomycetia</taxon>
        <taxon>Planctomycetales</taxon>
        <taxon>Planctomycetaceae</taxon>
        <taxon>Schlesneria</taxon>
    </lineage>
</organism>
<protein>
    <submittedName>
        <fullName evidence="3">Uncharacterized protein</fullName>
    </submittedName>
</protein>
<keyword evidence="2" id="KW-0472">Membrane</keyword>
<dbReference type="EMBL" id="DSOK01000369">
    <property type="protein sequence ID" value="HEN16454.1"/>
    <property type="molecule type" value="Genomic_DNA"/>
</dbReference>